<keyword evidence="3" id="KW-1185">Reference proteome</keyword>
<dbReference type="InterPro" id="IPR013783">
    <property type="entry name" value="Ig-like_fold"/>
</dbReference>
<dbReference type="AlphaFoldDB" id="A0A1A7BF27"/>
<dbReference type="STRING" id="1300349.I603_2721"/>
<evidence type="ECO:0000313" key="3">
    <source>
        <dbReference type="Proteomes" id="UP000092484"/>
    </source>
</evidence>
<sequence length="273" mass="28658">MSRFPLVAALLAALAAPVPAAAELLVAPTRVVLTPQARSSELVLVNKGAETAAFRIAIENRRMREDGSLEDAPEALPGEQFADDKLRYSPRQLVLEPGARQVVRIMASAPGDLAPGEYRSHLRLMSAPVSAGTTQLAGEAAGDNSLSIELVAIRSITIPVILRVGALDASVTMDTAALAEEAPDQLVVRLTRAGSRSTYGDVSLTIAGEKDPAWLVRGVAIYTPNTARDVIVPLPPEVRARLAGQQVRIDYVSTDAGDPASAGKLLASLTTAL</sequence>
<name>A0A1A7BF27_9SPHN</name>
<evidence type="ECO:0000256" key="1">
    <source>
        <dbReference type="SAM" id="SignalP"/>
    </source>
</evidence>
<dbReference type="RefSeq" id="WP_068865759.1">
    <property type="nucleotide sequence ID" value="NZ_LZYB01000009.1"/>
</dbReference>
<protein>
    <recommendedName>
        <fullName evidence="4">Molecular chaperone</fullName>
    </recommendedName>
</protein>
<keyword evidence="1" id="KW-0732">Signal</keyword>
<gene>
    <name evidence="2" type="ORF">I603_2721</name>
</gene>
<organism evidence="2 3">
    <name type="scientific">Erythrobacter dokdonensis DSW-74</name>
    <dbReference type="NCBI Taxonomy" id="1300349"/>
    <lineage>
        <taxon>Bacteria</taxon>
        <taxon>Pseudomonadati</taxon>
        <taxon>Pseudomonadota</taxon>
        <taxon>Alphaproteobacteria</taxon>
        <taxon>Sphingomonadales</taxon>
        <taxon>Erythrobacteraceae</taxon>
        <taxon>Erythrobacter/Porphyrobacter group</taxon>
        <taxon>Erythrobacter</taxon>
    </lineage>
</organism>
<feature type="chain" id="PRO_5008354933" description="Molecular chaperone" evidence="1">
    <location>
        <begin position="21"/>
        <end position="273"/>
    </location>
</feature>
<comment type="caution">
    <text evidence="2">The sequence shown here is derived from an EMBL/GenBank/DDBJ whole genome shotgun (WGS) entry which is preliminary data.</text>
</comment>
<feature type="signal peptide" evidence="1">
    <location>
        <begin position="1"/>
        <end position="20"/>
    </location>
</feature>
<dbReference type="InterPro" id="IPR008962">
    <property type="entry name" value="PapD-like_sf"/>
</dbReference>
<proteinExistence type="predicted"/>
<evidence type="ECO:0008006" key="4">
    <source>
        <dbReference type="Google" id="ProtNLM"/>
    </source>
</evidence>
<accession>A0A1A7BF27</accession>
<dbReference type="EMBL" id="LZYB01000009">
    <property type="protein sequence ID" value="OBV09825.1"/>
    <property type="molecule type" value="Genomic_DNA"/>
</dbReference>
<dbReference type="Gene3D" id="2.60.40.10">
    <property type="entry name" value="Immunoglobulins"/>
    <property type="match status" value="1"/>
</dbReference>
<dbReference type="Proteomes" id="UP000092484">
    <property type="component" value="Unassembled WGS sequence"/>
</dbReference>
<evidence type="ECO:0000313" key="2">
    <source>
        <dbReference type="EMBL" id="OBV09825.1"/>
    </source>
</evidence>
<dbReference type="SUPFAM" id="SSF49354">
    <property type="entry name" value="PapD-like"/>
    <property type="match status" value="1"/>
</dbReference>
<reference evidence="2 3" key="1">
    <citation type="submission" date="2016-06" db="EMBL/GenBank/DDBJ databases">
        <title>Genome sequence of Porphyrobacter dokdonensis DSW-74.</title>
        <authorList>
            <person name="Kim J.F."/>
            <person name="Song J.Y."/>
        </authorList>
    </citation>
    <scope>NUCLEOTIDE SEQUENCE [LARGE SCALE GENOMIC DNA]</scope>
    <source>
        <strain evidence="2 3">DSW-74</strain>
    </source>
</reference>